<keyword evidence="2" id="KW-1185">Reference proteome</keyword>
<proteinExistence type="predicted"/>
<evidence type="ECO:0000313" key="1">
    <source>
        <dbReference type="EMBL" id="GFH16120.1"/>
    </source>
</evidence>
<evidence type="ECO:0000313" key="2">
    <source>
        <dbReference type="Proteomes" id="UP000485058"/>
    </source>
</evidence>
<protein>
    <submittedName>
        <fullName evidence="1">Uncharacterized protein</fullName>
    </submittedName>
</protein>
<sequence>MAKWLSSGSRPSGPGCYLNTLLTTRKLRHSSSQLTRKLLSRAAGLAGALAHPAQGLRQPLQSAAAAWRLPQVATKRVKHAVKSDIPTTDDHVKKLVHIGKVTAQKLMNLRKAARAESMEMLVRAVAAVPEELNRVASVGVFRELVALADTQKDLKNKLRHLLDLSLEKWNQVAAHAQAAAVPDSKPRVWWPSSGQAGLLFPCKQGAVRMDTPLALLIRTSDRGEEQVISLDNLDAQLYGKVAELRESAKRSWLLPQHPGG</sequence>
<reference evidence="1 2" key="1">
    <citation type="submission" date="2020-02" db="EMBL/GenBank/DDBJ databases">
        <title>Draft genome sequence of Haematococcus lacustris strain NIES-144.</title>
        <authorList>
            <person name="Morimoto D."/>
            <person name="Nakagawa S."/>
            <person name="Yoshida T."/>
            <person name="Sawayama S."/>
        </authorList>
    </citation>
    <scope>NUCLEOTIDE SEQUENCE [LARGE SCALE GENOMIC DNA]</scope>
    <source>
        <strain evidence="1 2">NIES-144</strain>
    </source>
</reference>
<accession>A0A699Z3H6</accession>
<dbReference type="AlphaFoldDB" id="A0A699Z3H6"/>
<comment type="caution">
    <text evidence="1">The sequence shown here is derived from an EMBL/GenBank/DDBJ whole genome shotgun (WGS) entry which is preliminary data.</text>
</comment>
<dbReference type="Proteomes" id="UP000485058">
    <property type="component" value="Unassembled WGS sequence"/>
</dbReference>
<name>A0A699Z3H6_HAELA</name>
<dbReference type="EMBL" id="BLLF01000949">
    <property type="protein sequence ID" value="GFH16120.1"/>
    <property type="molecule type" value="Genomic_DNA"/>
</dbReference>
<organism evidence="1 2">
    <name type="scientific">Haematococcus lacustris</name>
    <name type="common">Green alga</name>
    <name type="synonym">Haematococcus pluvialis</name>
    <dbReference type="NCBI Taxonomy" id="44745"/>
    <lineage>
        <taxon>Eukaryota</taxon>
        <taxon>Viridiplantae</taxon>
        <taxon>Chlorophyta</taxon>
        <taxon>core chlorophytes</taxon>
        <taxon>Chlorophyceae</taxon>
        <taxon>CS clade</taxon>
        <taxon>Chlamydomonadales</taxon>
        <taxon>Haematococcaceae</taxon>
        <taxon>Haematococcus</taxon>
    </lineage>
</organism>
<gene>
    <name evidence="1" type="ORF">HaLaN_12481</name>
</gene>